<reference evidence="1 2" key="1">
    <citation type="submission" date="2016-10" db="EMBL/GenBank/DDBJ databases">
        <authorList>
            <person name="de Groot N.N."/>
        </authorList>
    </citation>
    <scope>NUCLEOTIDE SEQUENCE [LARGE SCALE GENOMIC DNA]</scope>
    <source>
        <strain evidence="1 2">CGMCC 1.7054</strain>
    </source>
</reference>
<dbReference type="STRING" id="574650.SAMN04487966_1181"/>
<sequence length="59" mass="6510">MTVFTKVDSWIFGANIPGKKPSVLFYLGGLGNYRNVLKDVAENDYRGFTLTPSEQPVSA</sequence>
<name>A0A1I7MSY8_9MICC</name>
<gene>
    <name evidence="1" type="ORF">SAMN04487966_1181</name>
</gene>
<dbReference type="Gene3D" id="3.50.50.60">
    <property type="entry name" value="FAD/NAD(P)-binding domain"/>
    <property type="match status" value="1"/>
</dbReference>
<dbReference type="EMBL" id="FPCG01000018">
    <property type="protein sequence ID" value="SFV25046.1"/>
    <property type="molecule type" value="Genomic_DNA"/>
</dbReference>
<evidence type="ECO:0008006" key="3">
    <source>
        <dbReference type="Google" id="ProtNLM"/>
    </source>
</evidence>
<evidence type="ECO:0000313" key="2">
    <source>
        <dbReference type="Proteomes" id="UP000198881"/>
    </source>
</evidence>
<dbReference type="AlphaFoldDB" id="A0A1I7MSY8"/>
<protein>
    <recommendedName>
        <fullName evidence="3">Cyclohexanone monooxygenase</fullName>
    </recommendedName>
</protein>
<evidence type="ECO:0000313" key="1">
    <source>
        <dbReference type="EMBL" id="SFV25046.1"/>
    </source>
</evidence>
<dbReference type="InterPro" id="IPR036188">
    <property type="entry name" value="FAD/NAD-bd_sf"/>
</dbReference>
<organism evidence="1 2">
    <name type="scientific">Micrococcus terreus</name>
    <dbReference type="NCBI Taxonomy" id="574650"/>
    <lineage>
        <taxon>Bacteria</taxon>
        <taxon>Bacillati</taxon>
        <taxon>Actinomycetota</taxon>
        <taxon>Actinomycetes</taxon>
        <taxon>Micrococcales</taxon>
        <taxon>Micrococcaceae</taxon>
        <taxon>Micrococcus</taxon>
    </lineage>
</organism>
<dbReference type="Proteomes" id="UP000198881">
    <property type="component" value="Unassembled WGS sequence"/>
</dbReference>
<accession>A0A1I7MSY8</accession>
<keyword evidence="2" id="KW-1185">Reference proteome</keyword>
<proteinExistence type="predicted"/>